<evidence type="ECO:0000256" key="3">
    <source>
        <dbReference type="SAM" id="Phobius"/>
    </source>
</evidence>
<gene>
    <name evidence="4" type="ORF">Pmar_PMAR002562</name>
</gene>
<proteinExistence type="predicted"/>
<feature type="region of interest" description="Disordered" evidence="2">
    <location>
        <begin position="87"/>
        <end position="114"/>
    </location>
</feature>
<dbReference type="Proteomes" id="UP000007800">
    <property type="component" value="Unassembled WGS sequence"/>
</dbReference>
<feature type="non-terminal residue" evidence="4">
    <location>
        <position position="114"/>
    </location>
</feature>
<keyword evidence="3" id="KW-0812">Transmembrane</keyword>
<feature type="transmembrane region" description="Helical" evidence="3">
    <location>
        <begin position="42"/>
        <end position="64"/>
    </location>
</feature>
<keyword evidence="3" id="KW-0472">Membrane</keyword>
<dbReference type="GeneID" id="9043356"/>
<dbReference type="OrthoDB" id="473024at2759"/>
<evidence type="ECO:0000313" key="4">
    <source>
        <dbReference type="EMBL" id="EER08798.1"/>
    </source>
</evidence>
<sequence>LSLDDSTREAQEAALKEKEVQREELETVISSQKSTIAVVSWYSLWCAVAVAAVVSVLCLLFCLYKAFLLRKQVKASVETSPITEALLSPPARNAGKGVGTPSTEANSPARLPPE</sequence>
<organism evidence="5">
    <name type="scientific">Perkinsus marinus (strain ATCC 50983 / TXsc)</name>
    <dbReference type="NCBI Taxonomy" id="423536"/>
    <lineage>
        <taxon>Eukaryota</taxon>
        <taxon>Sar</taxon>
        <taxon>Alveolata</taxon>
        <taxon>Perkinsozoa</taxon>
        <taxon>Perkinsea</taxon>
        <taxon>Perkinsida</taxon>
        <taxon>Perkinsidae</taxon>
        <taxon>Perkinsus</taxon>
    </lineage>
</organism>
<keyword evidence="3" id="KW-1133">Transmembrane helix</keyword>
<name>C5L396_PERM5</name>
<evidence type="ECO:0000256" key="1">
    <source>
        <dbReference type="SAM" id="Coils"/>
    </source>
</evidence>
<dbReference type="InParanoid" id="C5L396"/>
<reference evidence="4 5" key="1">
    <citation type="submission" date="2008-07" db="EMBL/GenBank/DDBJ databases">
        <authorList>
            <person name="El-Sayed N."/>
            <person name="Caler E."/>
            <person name="Inman J."/>
            <person name="Amedeo P."/>
            <person name="Hass B."/>
            <person name="Wortman J."/>
        </authorList>
    </citation>
    <scope>NUCLEOTIDE SEQUENCE [LARGE SCALE GENOMIC DNA]</scope>
    <source>
        <strain evidence="5">ATCC 50983 / TXsc</strain>
    </source>
</reference>
<dbReference type="EMBL" id="GG678770">
    <property type="protein sequence ID" value="EER08798.1"/>
    <property type="molecule type" value="Genomic_DNA"/>
</dbReference>
<accession>C5L396</accession>
<protein>
    <submittedName>
        <fullName evidence="4">Uncharacterized protein</fullName>
    </submittedName>
</protein>
<evidence type="ECO:0000256" key="2">
    <source>
        <dbReference type="SAM" id="MobiDB-lite"/>
    </source>
</evidence>
<keyword evidence="5" id="KW-1185">Reference proteome</keyword>
<dbReference type="AlphaFoldDB" id="C5L396"/>
<feature type="non-terminal residue" evidence="4">
    <location>
        <position position="1"/>
    </location>
</feature>
<evidence type="ECO:0000313" key="5">
    <source>
        <dbReference type="Proteomes" id="UP000007800"/>
    </source>
</evidence>
<feature type="coiled-coil region" evidence="1">
    <location>
        <begin position="3"/>
        <end position="35"/>
    </location>
</feature>
<keyword evidence="1" id="KW-0175">Coiled coil</keyword>
<dbReference type="RefSeq" id="XP_002776982.1">
    <property type="nucleotide sequence ID" value="XM_002776936.1"/>
</dbReference>